<reference evidence="4" key="1">
    <citation type="submission" date="2025-08" db="UniProtKB">
        <authorList>
            <consortium name="Ensembl"/>
        </authorList>
    </citation>
    <scope>IDENTIFICATION</scope>
</reference>
<dbReference type="InterPro" id="IPR013766">
    <property type="entry name" value="Thioredoxin_domain"/>
</dbReference>
<organism evidence="4 5">
    <name type="scientific">Zonotrichia albicollis</name>
    <name type="common">White-throated sparrow</name>
    <name type="synonym">Fringilla albicollis</name>
    <dbReference type="NCBI Taxonomy" id="44394"/>
    <lineage>
        <taxon>Eukaryota</taxon>
        <taxon>Metazoa</taxon>
        <taxon>Chordata</taxon>
        <taxon>Craniata</taxon>
        <taxon>Vertebrata</taxon>
        <taxon>Euteleostomi</taxon>
        <taxon>Archelosauria</taxon>
        <taxon>Archosauria</taxon>
        <taxon>Dinosauria</taxon>
        <taxon>Saurischia</taxon>
        <taxon>Theropoda</taxon>
        <taxon>Coelurosauria</taxon>
        <taxon>Aves</taxon>
        <taxon>Neognathae</taxon>
        <taxon>Neoaves</taxon>
        <taxon>Telluraves</taxon>
        <taxon>Australaves</taxon>
        <taxon>Passeriformes</taxon>
        <taxon>Passerellidae</taxon>
        <taxon>Zonotrichia</taxon>
    </lineage>
</organism>
<accession>A0A8D2MAN0</accession>
<keyword evidence="1" id="KW-1015">Disulfide bond</keyword>
<evidence type="ECO:0000313" key="5">
    <source>
        <dbReference type="Proteomes" id="UP000694413"/>
    </source>
</evidence>
<evidence type="ECO:0000313" key="4">
    <source>
        <dbReference type="Ensembl" id="ENSZALP00000004586.1"/>
    </source>
</evidence>
<dbReference type="SUPFAM" id="SSF52833">
    <property type="entry name" value="Thioredoxin-like"/>
    <property type="match status" value="1"/>
</dbReference>
<evidence type="ECO:0000256" key="2">
    <source>
        <dbReference type="ARBA" id="ARBA00023284"/>
    </source>
</evidence>
<name>A0A8D2MAN0_ZONAL</name>
<dbReference type="Proteomes" id="UP000694413">
    <property type="component" value="Unassembled WGS sequence"/>
</dbReference>
<dbReference type="Ensembl" id="ENSZALT00000006916.1">
    <property type="protein sequence ID" value="ENSZALP00000004586.1"/>
    <property type="gene ID" value="ENSZALG00000004303.1"/>
</dbReference>
<protein>
    <recommendedName>
        <fullName evidence="3">Thioredoxin domain-containing protein</fullName>
    </recommendedName>
</protein>
<dbReference type="AlphaFoldDB" id="A0A8D2MAN0"/>
<reference evidence="4" key="2">
    <citation type="submission" date="2025-09" db="UniProtKB">
        <authorList>
            <consortium name="Ensembl"/>
        </authorList>
    </citation>
    <scope>IDENTIFICATION</scope>
</reference>
<sequence length="63" mass="7156">FFPPNPLRADPPSLRRSEGAGCRFSRRCGPCLRIAPAFNALSNKYPQATFLEVDVHQCQKYLF</sequence>
<feature type="domain" description="Thioredoxin" evidence="3">
    <location>
        <begin position="26"/>
        <end position="60"/>
    </location>
</feature>
<dbReference type="CDD" id="cd02947">
    <property type="entry name" value="TRX_family"/>
    <property type="match status" value="1"/>
</dbReference>
<dbReference type="InterPro" id="IPR036249">
    <property type="entry name" value="Thioredoxin-like_sf"/>
</dbReference>
<keyword evidence="2" id="KW-0676">Redox-active center</keyword>
<evidence type="ECO:0000256" key="1">
    <source>
        <dbReference type="ARBA" id="ARBA00023157"/>
    </source>
</evidence>
<proteinExistence type="predicted"/>
<evidence type="ECO:0000259" key="3">
    <source>
        <dbReference type="Pfam" id="PF00085"/>
    </source>
</evidence>
<keyword evidence="5" id="KW-1185">Reference proteome</keyword>
<dbReference type="PANTHER" id="PTHR46115">
    <property type="entry name" value="THIOREDOXIN-LIKE PROTEIN 1"/>
    <property type="match status" value="1"/>
</dbReference>
<dbReference type="Gene3D" id="3.40.30.10">
    <property type="entry name" value="Glutaredoxin"/>
    <property type="match status" value="1"/>
</dbReference>
<dbReference type="Pfam" id="PF00085">
    <property type="entry name" value="Thioredoxin"/>
    <property type="match status" value="1"/>
</dbReference>